<keyword evidence="4" id="KW-1185">Reference proteome</keyword>
<evidence type="ECO:0000256" key="1">
    <source>
        <dbReference type="SAM" id="Phobius"/>
    </source>
</evidence>
<protein>
    <submittedName>
        <fullName evidence="3">Uncharacterized protein</fullName>
    </submittedName>
</protein>
<sequence>MDMSFAPMVTKMVLFIFWDLGEGKCLSSLEVDYIIHSLYFSLNSFLFILTSVNSNFFSFLIGHSLLAALMAFQSLLWANGLLAALMG</sequence>
<evidence type="ECO:0000313" key="3">
    <source>
        <dbReference type="EMBL" id="KAL2319395.1"/>
    </source>
</evidence>
<evidence type="ECO:0000256" key="2">
    <source>
        <dbReference type="SAM" id="SignalP"/>
    </source>
</evidence>
<feature type="signal peptide" evidence="2">
    <location>
        <begin position="1"/>
        <end position="23"/>
    </location>
</feature>
<accession>A0ABD1L798</accession>
<dbReference type="AlphaFoldDB" id="A0ABD1L798"/>
<evidence type="ECO:0000313" key="4">
    <source>
        <dbReference type="Proteomes" id="UP001603857"/>
    </source>
</evidence>
<dbReference type="Proteomes" id="UP001603857">
    <property type="component" value="Unassembled WGS sequence"/>
</dbReference>
<proteinExistence type="predicted"/>
<keyword evidence="1" id="KW-0812">Transmembrane</keyword>
<keyword evidence="1" id="KW-0472">Membrane</keyword>
<organism evidence="3 4">
    <name type="scientific">Flemingia macrophylla</name>
    <dbReference type="NCBI Taxonomy" id="520843"/>
    <lineage>
        <taxon>Eukaryota</taxon>
        <taxon>Viridiplantae</taxon>
        <taxon>Streptophyta</taxon>
        <taxon>Embryophyta</taxon>
        <taxon>Tracheophyta</taxon>
        <taxon>Spermatophyta</taxon>
        <taxon>Magnoliopsida</taxon>
        <taxon>eudicotyledons</taxon>
        <taxon>Gunneridae</taxon>
        <taxon>Pentapetalae</taxon>
        <taxon>rosids</taxon>
        <taxon>fabids</taxon>
        <taxon>Fabales</taxon>
        <taxon>Fabaceae</taxon>
        <taxon>Papilionoideae</taxon>
        <taxon>50 kb inversion clade</taxon>
        <taxon>NPAAA clade</taxon>
        <taxon>indigoferoid/millettioid clade</taxon>
        <taxon>Phaseoleae</taxon>
        <taxon>Flemingia</taxon>
    </lineage>
</organism>
<feature type="transmembrane region" description="Helical" evidence="1">
    <location>
        <begin position="64"/>
        <end position="86"/>
    </location>
</feature>
<feature type="chain" id="PRO_5044896389" evidence="2">
    <location>
        <begin position="24"/>
        <end position="87"/>
    </location>
</feature>
<name>A0ABD1L798_9FABA</name>
<keyword evidence="1" id="KW-1133">Transmembrane helix</keyword>
<dbReference type="EMBL" id="JBGMDY010000010">
    <property type="protein sequence ID" value="KAL2319395.1"/>
    <property type="molecule type" value="Genomic_DNA"/>
</dbReference>
<feature type="transmembrane region" description="Helical" evidence="1">
    <location>
        <begin position="33"/>
        <end position="52"/>
    </location>
</feature>
<gene>
    <name evidence="3" type="ORF">Fmac_028364</name>
</gene>
<reference evidence="3 4" key="1">
    <citation type="submission" date="2024-08" db="EMBL/GenBank/DDBJ databases">
        <title>Insights into the chromosomal genome structure of Flemingia macrophylla.</title>
        <authorList>
            <person name="Ding Y."/>
            <person name="Zhao Y."/>
            <person name="Bi W."/>
            <person name="Wu M."/>
            <person name="Zhao G."/>
            <person name="Gong Y."/>
            <person name="Li W."/>
            <person name="Zhang P."/>
        </authorList>
    </citation>
    <scope>NUCLEOTIDE SEQUENCE [LARGE SCALE GENOMIC DNA]</scope>
    <source>
        <strain evidence="3">DYQJB</strain>
        <tissue evidence="3">Leaf</tissue>
    </source>
</reference>
<keyword evidence="2" id="KW-0732">Signal</keyword>
<comment type="caution">
    <text evidence="3">The sequence shown here is derived from an EMBL/GenBank/DDBJ whole genome shotgun (WGS) entry which is preliminary data.</text>
</comment>